<feature type="region of interest" description="Disordered" evidence="1">
    <location>
        <begin position="76"/>
        <end position="105"/>
    </location>
</feature>
<protein>
    <submittedName>
        <fullName evidence="4">2TM domain-containing protein</fullName>
    </submittedName>
</protein>
<evidence type="ECO:0000313" key="4">
    <source>
        <dbReference type="EMBL" id="MBO2009789.1"/>
    </source>
</evidence>
<dbReference type="InterPro" id="IPR025698">
    <property type="entry name" value="2TM_dom"/>
</dbReference>
<evidence type="ECO:0000256" key="2">
    <source>
        <dbReference type="SAM" id="Phobius"/>
    </source>
</evidence>
<name>A0ABS3QG74_9BACT</name>
<evidence type="ECO:0000256" key="1">
    <source>
        <dbReference type="SAM" id="MobiDB-lite"/>
    </source>
</evidence>
<keyword evidence="2" id="KW-0472">Membrane</keyword>
<keyword evidence="2" id="KW-1133">Transmembrane helix</keyword>
<feature type="transmembrane region" description="Helical" evidence="2">
    <location>
        <begin position="53"/>
        <end position="72"/>
    </location>
</feature>
<keyword evidence="5" id="KW-1185">Reference proteome</keyword>
<accession>A0ABS3QG74</accession>
<organism evidence="4 5">
    <name type="scientific">Hymenobacter negativus</name>
    <dbReference type="NCBI Taxonomy" id="2795026"/>
    <lineage>
        <taxon>Bacteria</taxon>
        <taxon>Pseudomonadati</taxon>
        <taxon>Bacteroidota</taxon>
        <taxon>Cytophagia</taxon>
        <taxon>Cytophagales</taxon>
        <taxon>Hymenobacteraceae</taxon>
        <taxon>Hymenobacter</taxon>
    </lineage>
</organism>
<feature type="compositionally biased region" description="Basic and acidic residues" evidence="1">
    <location>
        <begin position="79"/>
        <end position="105"/>
    </location>
</feature>
<evidence type="ECO:0000313" key="5">
    <source>
        <dbReference type="Proteomes" id="UP000664369"/>
    </source>
</evidence>
<dbReference type="Pfam" id="PF13239">
    <property type="entry name" value="2TM"/>
    <property type="match status" value="1"/>
</dbReference>
<dbReference type="RefSeq" id="WP_208175400.1">
    <property type="nucleotide sequence ID" value="NZ_JAGETZ010000004.1"/>
</dbReference>
<feature type="transmembrane region" description="Helical" evidence="2">
    <location>
        <begin position="20"/>
        <end position="41"/>
    </location>
</feature>
<feature type="domain" description="2TM" evidence="3">
    <location>
        <begin position="13"/>
        <end position="91"/>
    </location>
</feature>
<dbReference type="EMBL" id="JAGETZ010000004">
    <property type="protein sequence ID" value="MBO2009789.1"/>
    <property type="molecule type" value="Genomic_DNA"/>
</dbReference>
<dbReference type="Proteomes" id="UP000664369">
    <property type="component" value="Unassembled WGS sequence"/>
</dbReference>
<sequence>MESLQRDPYLWQKAKARAKFQSHLVTYMVINAMLWVIWALTDGQFHGGLPWPIWTTAFWGFGLVMNGIAAYGNTSGMSREQRTQREYEQLMREQARRADPLDKYR</sequence>
<keyword evidence="2" id="KW-0812">Transmembrane</keyword>
<reference evidence="4 5" key="1">
    <citation type="submission" date="2021-03" db="EMBL/GenBank/DDBJ databases">
        <authorList>
            <person name="Kim M.K."/>
        </authorList>
    </citation>
    <scope>NUCLEOTIDE SEQUENCE [LARGE SCALE GENOMIC DNA]</scope>
    <source>
        <strain evidence="4 5">BT442</strain>
    </source>
</reference>
<evidence type="ECO:0000259" key="3">
    <source>
        <dbReference type="Pfam" id="PF13239"/>
    </source>
</evidence>
<gene>
    <name evidence="4" type="ORF">J4E00_12070</name>
</gene>
<proteinExistence type="predicted"/>
<comment type="caution">
    <text evidence="4">The sequence shown here is derived from an EMBL/GenBank/DDBJ whole genome shotgun (WGS) entry which is preliminary data.</text>
</comment>